<proteinExistence type="predicted"/>
<protein>
    <submittedName>
        <fullName evidence="2">Uncharacterized protein</fullName>
    </submittedName>
</protein>
<dbReference type="AlphaFoldDB" id="A0A7M5XKN2"/>
<accession>A0A7M5XKN2</accession>
<keyword evidence="3" id="KW-1185">Reference proteome</keyword>
<evidence type="ECO:0000313" key="2">
    <source>
        <dbReference type="EnsemblMetazoa" id="CLYHEMP024529.1"/>
    </source>
</evidence>
<evidence type="ECO:0000313" key="3">
    <source>
        <dbReference type="Proteomes" id="UP000594262"/>
    </source>
</evidence>
<dbReference type="EnsemblMetazoa" id="CLYHEMT024529.1">
    <property type="protein sequence ID" value="CLYHEMP024529.1"/>
    <property type="gene ID" value="CLYHEMG024529"/>
</dbReference>
<feature type="region of interest" description="Disordered" evidence="1">
    <location>
        <begin position="47"/>
        <end position="157"/>
    </location>
</feature>
<dbReference type="Proteomes" id="UP000594262">
    <property type="component" value="Unplaced"/>
</dbReference>
<name>A0A7M5XKN2_9CNID</name>
<reference evidence="2" key="1">
    <citation type="submission" date="2021-01" db="UniProtKB">
        <authorList>
            <consortium name="EnsemblMetazoa"/>
        </authorList>
    </citation>
    <scope>IDENTIFICATION</scope>
</reference>
<feature type="compositionally biased region" description="Basic and acidic residues" evidence="1">
    <location>
        <begin position="137"/>
        <end position="150"/>
    </location>
</feature>
<evidence type="ECO:0000256" key="1">
    <source>
        <dbReference type="SAM" id="MobiDB-lite"/>
    </source>
</evidence>
<feature type="compositionally biased region" description="Basic residues" evidence="1">
    <location>
        <begin position="47"/>
        <end position="62"/>
    </location>
</feature>
<feature type="compositionally biased region" description="Polar residues" evidence="1">
    <location>
        <begin position="102"/>
        <end position="118"/>
    </location>
</feature>
<organism evidence="2 3">
    <name type="scientific">Clytia hemisphaerica</name>
    <dbReference type="NCBI Taxonomy" id="252671"/>
    <lineage>
        <taxon>Eukaryota</taxon>
        <taxon>Metazoa</taxon>
        <taxon>Cnidaria</taxon>
        <taxon>Hydrozoa</taxon>
        <taxon>Hydroidolina</taxon>
        <taxon>Leptothecata</taxon>
        <taxon>Obeliida</taxon>
        <taxon>Clytiidae</taxon>
        <taxon>Clytia</taxon>
    </lineage>
</organism>
<feature type="compositionally biased region" description="Acidic residues" evidence="1">
    <location>
        <begin position="78"/>
        <end position="93"/>
    </location>
</feature>
<sequence length="157" mass="18306">YNLLSILGADEAKKIFENFKKIPKEKAKTKNDKYKFFHWFNEFTRKRKSTTNSKSKKRKVRGKNADIKELLKGINTSESEDANYDDFDSDEEMDLARISPAATRQTLPSNNNQADTFRSSGSEKDEDSKDDEEMGDPEVRETEKERELRGKKQKQQK</sequence>